<organism evidence="2 3">
    <name type="scientific">Aquarana catesbeiana</name>
    <name type="common">American bullfrog</name>
    <name type="synonym">Rana catesbeiana</name>
    <dbReference type="NCBI Taxonomy" id="8400"/>
    <lineage>
        <taxon>Eukaryota</taxon>
        <taxon>Metazoa</taxon>
        <taxon>Chordata</taxon>
        <taxon>Craniata</taxon>
        <taxon>Vertebrata</taxon>
        <taxon>Euteleostomi</taxon>
        <taxon>Amphibia</taxon>
        <taxon>Batrachia</taxon>
        <taxon>Anura</taxon>
        <taxon>Neobatrachia</taxon>
        <taxon>Ranoidea</taxon>
        <taxon>Ranidae</taxon>
        <taxon>Aquarana</taxon>
    </lineage>
</organism>
<evidence type="ECO:0000313" key="3">
    <source>
        <dbReference type="Proteomes" id="UP000228934"/>
    </source>
</evidence>
<name>A0A2G9RMB6_AQUCT</name>
<reference evidence="3" key="1">
    <citation type="journal article" date="2017" name="Nat. Commun.">
        <title>The North American bullfrog draft genome provides insight into hormonal regulation of long noncoding RNA.</title>
        <authorList>
            <person name="Hammond S.A."/>
            <person name="Warren R.L."/>
            <person name="Vandervalk B.P."/>
            <person name="Kucuk E."/>
            <person name="Khan H."/>
            <person name="Gibb E.A."/>
            <person name="Pandoh P."/>
            <person name="Kirk H."/>
            <person name="Zhao Y."/>
            <person name="Jones M."/>
            <person name="Mungall A.J."/>
            <person name="Coope R."/>
            <person name="Pleasance S."/>
            <person name="Moore R.A."/>
            <person name="Holt R.A."/>
            <person name="Round J.M."/>
            <person name="Ohora S."/>
            <person name="Walle B.V."/>
            <person name="Veldhoen N."/>
            <person name="Helbing C.C."/>
            <person name="Birol I."/>
        </authorList>
    </citation>
    <scope>NUCLEOTIDE SEQUENCE [LARGE SCALE GENOMIC DNA]</scope>
</reference>
<dbReference type="Proteomes" id="UP000228934">
    <property type="component" value="Unassembled WGS sequence"/>
</dbReference>
<keyword evidence="3" id="KW-1185">Reference proteome</keyword>
<sequence length="131" mass="14086">TQIHPPVIKNYTFYIQNSQNFTVGDNLVNGGDSQDLGYMTGDSAALTDGSGAQYASQGAEQPPPLEWLNSSQSEDSSMNASDLSMAEEIQEQPPRTSSPANPNPPRQCLNLSTICDGIGQLTLEQQDDHLS</sequence>
<feature type="region of interest" description="Disordered" evidence="1">
    <location>
        <begin position="30"/>
        <end position="111"/>
    </location>
</feature>
<gene>
    <name evidence="2" type="ORF">AB205_0146590</name>
</gene>
<accession>A0A2G9RMB6</accession>
<protein>
    <submittedName>
        <fullName evidence="2">Uncharacterized protein</fullName>
    </submittedName>
</protein>
<proteinExistence type="predicted"/>
<evidence type="ECO:0000313" key="2">
    <source>
        <dbReference type="EMBL" id="PIO29038.1"/>
    </source>
</evidence>
<feature type="compositionally biased region" description="Polar residues" evidence="1">
    <location>
        <begin position="68"/>
        <end position="82"/>
    </location>
</feature>
<evidence type="ECO:0000256" key="1">
    <source>
        <dbReference type="SAM" id="MobiDB-lite"/>
    </source>
</evidence>
<dbReference type="EMBL" id="KV937648">
    <property type="protein sequence ID" value="PIO29038.1"/>
    <property type="molecule type" value="Genomic_DNA"/>
</dbReference>
<feature type="non-terminal residue" evidence="2">
    <location>
        <position position="1"/>
    </location>
</feature>
<dbReference type="AlphaFoldDB" id="A0A2G9RMB6"/>